<dbReference type="Proteomes" id="UP000198211">
    <property type="component" value="Unassembled WGS sequence"/>
</dbReference>
<feature type="domain" description="Integrase catalytic" evidence="1">
    <location>
        <begin position="1"/>
        <end position="101"/>
    </location>
</feature>
<dbReference type="PROSITE" id="PS50994">
    <property type="entry name" value="INTEGRASE"/>
    <property type="match status" value="1"/>
</dbReference>
<dbReference type="InterPro" id="IPR001584">
    <property type="entry name" value="Integrase_cat-core"/>
</dbReference>
<dbReference type="GO" id="GO:0003676">
    <property type="term" value="F:nucleic acid binding"/>
    <property type="evidence" value="ECO:0007669"/>
    <property type="project" value="InterPro"/>
</dbReference>
<dbReference type="GO" id="GO:0015074">
    <property type="term" value="P:DNA integration"/>
    <property type="evidence" value="ECO:0007669"/>
    <property type="project" value="InterPro"/>
</dbReference>
<dbReference type="AlphaFoldDB" id="A0A225UV72"/>
<evidence type="ECO:0000259" key="1">
    <source>
        <dbReference type="PROSITE" id="PS50994"/>
    </source>
</evidence>
<dbReference type="PANTHER" id="PTHR42648">
    <property type="entry name" value="TRANSPOSASE, PUTATIVE-RELATED"/>
    <property type="match status" value="1"/>
</dbReference>
<dbReference type="Gene3D" id="3.30.420.10">
    <property type="entry name" value="Ribonuclease H-like superfamily/Ribonuclease H"/>
    <property type="match status" value="1"/>
</dbReference>
<protein>
    <recommendedName>
        <fullName evidence="1">Integrase catalytic domain-containing protein</fullName>
    </recommendedName>
</protein>
<proteinExistence type="predicted"/>
<evidence type="ECO:0000313" key="3">
    <source>
        <dbReference type="Proteomes" id="UP000198211"/>
    </source>
</evidence>
<sequence length="101" mass="11433">MRGSCYSYIVTFIMMKSRYVTIYPLRKKSEVPDAFAKFIKEIKATAGVKIRVLRSDNGGEYRSVVMDELCDAKTIKQEFTVSYNPQQNGVTGLELPLLATL</sequence>
<dbReference type="InterPro" id="IPR036397">
    <property type="entry name" value="RNaseH_sf"/>
</dbReference>
<dbReference type="PANTHER" id="PTHR42648:SF28">
    <property type="entry name" value="TRANSPOSON-ENCODED PROTEIN WITH RIBONUCLEASE H-LIKE AND RETROVIRUS ZINC FINGER-LIKE DOMAINS"/>
    <property type="match status" value="1"/>
</dbReference>
<name>A0A225UV72_9STRA</name>
<comment type="caution">
    <text evidence="2">The sequence shown here is derived from an EMBL/GenBank/DDBJ whole genome shotgun (WGS) entry which is preliminary data.</text>
</comment>
<dbReference type="InterPro" id="IPR012337">
    <property type="entry name" value="RNaseH-like_sf"/>
</dbReference>
<dbReference type="OrthoDB" id="413361at2759"/>
<reference evidence="3" key="1">
    <citation type="submission" date="2017-03" db="EMBL/GenBank/DDBJ databases">
        <title>Phytopthora megakarya and P. palmivora, two closely related causual agents of cacao black pod achieved similar genome size and gene model numbers by different mechanisms.</title>
        <authorList>
            <person name="Ali S."/>
            <person name="Shao J."/>
            <person name="Larry D.J."/>
            <person name="Kronmiller B."/>
            <person name="Shen D."/>
            <person name="Strem M.D."/>
            <person name="Melnick R.L."/>
            <person name="Guiltinan M.J."/>
            <person name="Tyler B.M."/>
            <person name="Meinhardt L.W."/>
            <person name="Bailey B.A."/>
        </authorList>
    </citation>
    <scope>NUCLEOTIDE SEQUENCE [LARGE SCALE GENOMIC DNA]</scope>
    <source>
        <strain evidence="3">zdho120</strain>
    </source>
</reference>
<dbReference type="Pfam" id="PF00665">
    <property type="entry name" value="rve"/>
    <property type="match status" value="1"/>
</dbReference>
<organism evidence="2 3">
    <name type="scientific">Phytophthora megakarya</name>
    <dbReference type="NCBI Taxonomy" id="4795"/>
    <lineage>
        <taxon>Eukaryota</taxon>
        <taxon>Sar</taxon>
        <taxon>Stramenopiles</taxon>
        <taxon>Oomycota</taxon>
        <taxon>Peronosporomycetes</taxon>
        <taxon>Peronosporales</taxon>
        <taxon>Peronosporaceae</taxon>
        <taxon>Phytophthora</taxon>
    </lineage>
</organism>
<dbReference type="EMBL" id="NBNE01011371">
    <property type="protein sequence ID" value="OWY96648.1"/>
    <property type="molecule type" value="Genomic_DNA"/>
</dbReference>
<dbReference type="InterPro" id="IPR039537">
    <property type="entry name" value="Retrotran_Ty1/copia-like"/>
</dbReference>
<keyword evidence="3" id="KW-1185">Reference proteome</keyword>
<dbReference type="SUPFAM" id="SSF53098">
    <property type="entry name" value="Ribonuclease H-like"/>
    <property type="match status" value="1"/>
</dbReference>
<accession>A0A225UV72</accession>
<gene>
    <name evidence="2" type="ORF">PHMEG_00033035</name>
</gene>
<dbReference type="STRING" id="4795.A0A225UV72"/>
<evidence type="ECO:0000313" key="2">
    <source>
        <dbReference type="EMBL" id="OWY96648.1"/>
    </source>
</evidence>